<dbReference type="eggNOG" id="ENOG502T61R">
    <property type="taxonomic scope" value="Eukaryota"/>
</dbReference>
<reference evidence="2 3" key="1">
    <citation type="journal article" date="2007" name="Nat. Biotechnol.">
        <title>Genome sequence of the lignocellulose-bioconverting and xylose-fermenting yeast Pichia stipitis.</title>
        <authorList>
            <person name="Jeffries T.W."/>
            <person name="Grigoriev I.V."/>
            <person name="Grimwood J."/>
            <person name="Laplaza J.M."/>
            <person name="Aerts A."/>
            <person name="Salamov A."/>
            <person name="Schmutz J."/>
            <person name="Lindquist E."/>
            <person name="Dehal P."/>
            <person name="Shapiro H."/>
            <person name="Jin Y.S."/>
            <person name="Passoth V."/>
            <person name="Richardson P.M."/>
        </authorList>
    </citation>
    <scope>NUCLEOTIDE SEQUENCE [LARGE SCALE GENOMIC DNA]</scope>
    <source>
        <strain evidence="3">ATCC 58785 / CBS 6054 / NBRC 10063 / NRRL Y-11545</strain>
    </source>
</reference>
<feature type="compositionally biased region" description="Low complexity" evidence="1">
    <location>
        <begin position="153"/>
        <end position="172"/>
    </location>
</feature>
<feature type="region of interest" description="Disordered" evidence="1">
    <location>
        <begin position="151"/>
        <end position="173"/>
    </location>
</feature>
<accession>A3LZM2</accession>
<evidence type="ECO:0000313" key="3">
    <source>
        <dbReference type="Proteomes" id="UP000002258"/>
    </source>
</evidence>
<evidence type="ECO:0000313" key="2">
    <source>
        <dbReference type="EMBL" id="ABN68179.2"/>
    </source>
</evidence>
<feature type="region of interest" description="Disordered" evidence="1">
    <location>
        <begin position="1"/>
        <end position="60"/>
    </location>
</feature>
<evidence type="ECO:0000256" key="1">
    <source>
        <dbReference type="SAM" id="MobiDB-lite"/>
    </source>
</evidence>
<dbReference type="InParanoid" id="A3LZM2"/>
<name>A3LZM2_PICST</name>
<keyword evidence="3" id="KW-1185">Reference proteome</keyword>
<protein>
    <submittedName>
        <fullName evidence="2">Uncharacterized protein</fullName>
    </submittedName>
</protein>
<organism evidence="2 3">
    <name type="scientific">Scheffersomyces stipitis (strain ATCC 58785 / CBS 6054 / NBRC 10063 / NRRL Y-11545)</name>
    <name type="common">Yeast</name>
    <name type="synonym">Pichia stipitis</name>
    <dbReference type="NCBI Taxonomy" id="322104"/>
    <lineage>
        <taxon>Eukaryota</taxon>
        <taxon>Fungi</taxon>
        <taxon>Dikarya</taxon>
        <taxon>Ascomycota</taxon>
        <taxon>Saccharomycotina</taxon>
        <taxon>Pichiomycetes</taxon>
        <taxon>Debaryomycetaceae</taxon>
        <taxon>Scheffersomyces</taxon>
    </lineage>
</organism>
<feature type="region of interest" description="Disordered" evidence="1">
    <location>
        <begin position="320"/>
        <end position="339"/>
    </location>
</feature>
<proteinExistence type="predicted"/>
<sequence>MMNISFSPDRNESPFTLKLYPNSKTDSSPNSNTLESANDSDSKTSYPWSSVTEGAGESSPGFIRGVFKLKRRASTTLSPPPSPPHIEEKLEEPEPVHLELYNKFKQEPLGISFPVVNYDSVGDPGGLGINFDHPSLDFDIKLPKFESSSTILSSAGTPPSSKTPTKQKSSSPFERVKQLLYRNHWSHHDMNKQSAEFSVASSEFRSPVNMRIPVKEDWKTGVGVPIDISIFQNNGFGSPISEQCVQDNKSIKFKQYVDMLVYNNKFPYSSSTSSEKIDRSCASPVSNDSYQDNSNWSNAWPKKRLRKSKSAPFKRMVPLESSYEGSENPSTRRKRSISLSLTRRTIKNISNIPETPASRPVSSILKNKINSNFDIERQNTVRDDTVNIEAFLKNFERFEMEKYEKESQLEHLRHQQIQHYYENEEFA</sequence>
<dbReference type="HOGENOM" id="CLU_642683_0_0_1"/>
<dbReference type="OrthoDB" id="4024850at2759"/>
<dbReference type="Proteomes" id="UP000002258">
    <property type="component" value="Chromosome 7"/>
</dbReference>
<dbReference type="RefSeq" id="XP_001386208.2">
    <property type="nucleotide sequence ID" value="XM_001386171.1"/>
</dbReference>
<dbReference type="EMBL" id="CP000501">
    <property type="protein sequence ID" value="ABN68179.2"/>
    <property type="molecule type" value="Genomic_DNA"/>
</dbReference>
<feature type="compositionally biased region" description="Polar residues" evidence="1">
    <location>
        <begin position="283"/>
        <end position="298"/>
    </location>
</feature>
<dbReference type="GeneID" id="4840757"/>
<dbReference type="AlphaFoldDB" id="A3LZM2"/>
<gene>
    <name evidence="2" type="ORF">PICST_33594</name>
</gene>
<feature type="compositionally biased region" description="Polar residues" evidence="1">
    <location>
        <begin position="22"/>
        <end position="52"/>
    </location>
</feature>
<feature type="region of interest" description="Disordered" evidence="1">
    <location>
        <begin position="268"/>
        <end position="298"/>
    </location>
</feature>
<dbReference type="KEGG" id="pic:PICST_33594"/>